<feature type="domain" description="SDH C-terminal" evidence="11">
    <location>
        <begin position="254"/>
        <end position="284"/>
    </location>
</feature>
<comment type="subunit">
    <text evidence="8">Homodimer.</text>
</comment>
<feature type="domain" description="Quinate/shikimate 5-dehydrogenase/glutamyl-tRNA reductase" evidence="9">
    <location>
        <begin position="123"/>
        <end position="205"/>
    </location>
</feature>
<comment type="pathway">
    <text evidence="1 8">Metabolic intermediate biosynthesis; chorismate biosynthesis; chorismate from D-erythrose 4-phosphate and phosphoenolpyruvate: step 4/7.</text>
</comment>
<comment type="similarity">
    <text evidence="8">Belongs to the shikimate dehydrogenase family.</text>
</comment>
<name>A0ABS4GYI8_9BACL</name>
<keyword evidence="5 8" id="KW-0560">Oxidoreductase</keyword>
<dbReference type="InterPro" id="IPR011342">
    <property type="entry name" value="Shikimate_DH"/>
</dbReference>
<protein>
    <recommendedName>
        <fullName evidence="2 8">Shikimate dehydrogenase (NADP(+))</fullName>
        <shortName evidence="8">SDH</shortName>
        <ecNumber evidence="2 8">1.1.1.25</ecNumber>
    </recommendedName>
</protein>
<dbReference type="InterPro" id="IPR022893">
    <property type="entry name" value="Shikimate_DH_fam"/>
</dbReference>
<feature type="binding site" evidence="8">
    <location>
        <position position="254"/>
    </location>
    <ligand>
        <name>NADP(+)</name>
        <dbReference type="ChEBI" id="CHEBI:58349"/>
    </ligand>
</feature>
<feature type="binding site" evidence="8">
    <location>
        <position position="114"/>
    </location>
    <ligand>
        <name>shikimate</name>
        <dbReference type="ChEBI" id="CHEBI:36208"/>
    </ligand>
</feature>
<evidence type="ECO:0000259" key="10">
    <source>
        <dbReference type="Pfam" id="PF08501"/>
    </source>
</evidence>
<evidence type="ECO:0000259" key="11">
    <source>
        <dbReference type="Pfam" id="PF18317"/>
    </source>
</evidence>
<evidence type="ECO:0000313" key="12">
    <source>
        <dbReference type="EMBL" id="MBP1935348.1"/>
    </source>
</evidence>
<evidence type="ECO:0000256" key="3">
    <source>
        <dbReference type="ARBA" id="ARBA00022605"/>
    </source>
</evidence>
<dbReference type="CDD" id="cd01065">
    <property type="entry name" value="NAD_bind_Shikimate_DH"/>
    <property type="match status" value="1"/>
</dbReference>
<dbReference type="Gene3D" id="3.40.50.720">
    <property type="entry name" value="NAD(P)-binding Rossmann-like Domain"/>
    <property type="match status" value="1"/>
</dbReference>
<feature type="binding site" evidence="8">
    <location>
        <position position="231"/>
    </location>
    <ligand>
        <name>NADP(+)</name>
        <dbReference type="ChEBI" id="CHEBI:58349"/>
    </ligand>
</feature>
<dbReference type="InterPro" id="IPR041121">
    <property type="entry name" value="SDH_C"/>
</dbReference>
<dbReference type="InterPro" id="IPR036291">
    <property type="entry name" value="NAD(P)-bd_dom_sf"/>
</dbReference>
<dbReference type="SUPFAM" id="SSF51735">
    <property type="entry name" value="NAD(P)-binding Rossmann-fold domains"/>
    <property type="match status" value="1"/>
</dbReference>
<organism evidence="12 13">
    <name type="scientific">Paenibacillus sediminis</name>
    <dbReference type="NCBI Taxonomy" id="664909"/>
    <lineage>
        <taxon>Bacteria</taxon>
        <taxon>Bacillati</taxon>
        <taxon>Bacillota</taxon>
        <taxon>Bacilli</taxon>
        <taxon>Bacillales</taxon>
        <taxon>Paenibacillaceae</taxon>
        <taxon>Paenibacillus</taxon>
    </lineage>
</organism>
<feature type="binding site" evidence="8">
    <location>
        <position position="233"/>
    </location>
    <ligand>
        <name>shikimate</name>
        <dbReference type="ChEBI" id="CHEBI:36208"/>
    </ligand>
</feature>
<reference evidence="12 13" key="1">
    <citation type="submission" date="2021-03" db="EMBL/GenBank/DDBJ databases">
        <title>Genomic Encyclopedia of Type Strains, Phase IV (KMG-IV): sequencing the most valuable type-strain genomes for metagenomic binning, comparative biology and taxonomic classification.</title>
        <authorList>
            <person name="Goeker M."/>
        </authorList>
    </citation>
    <scope>NUCLEOTIDE SEQUENCE [LARGE SCALE GENOMIC DNA]</scope>
    <source>
        <strain evidence="12 13">DSM 23491</strain>
    </source>
</reference>
<evidence type="ECO:0000256" key="6">
    <source>
        <dbReference type="ARBA" id="ARBA00023141"/>
    </source>
</evidence>
<proteinExistence type="inferred from homology"/>
<gene>
    <name evidence="8" type="primary">aroE</name>
    <name evidence="12" type="ORF">J2Z20_000209</name>
</gene>
<dbReference type="EMBL" id="JAGGKP010000001">
    <property type="protein sequence ID" value="MBP1935348.1"/>
    <property type="molecule type" value="Genomic_DNA"/>
</dbReference>
<dbReference type="PANTHER" id="PTHR21089">
    <property type="entry name" value="SHIKIMATE DEHYDROGENASE"/>
    <property type="match status" value="1"/>
</dbReference>
<evidence type="ECO:0000256" key="5">
    <source>
        <dbReference type="ARBA" id="ARBA00023002"/>
    </source>
</evidence>
<feature type="binding site" evidence="8">
    <location>
        <begin position="139"/>
        <end position="143"/>
    </location>
    <ligand>
        <name>NADP(+)</name>
        <dbReference type="ChEBI" id="CHEBI:58349"/>
    </ligand>
</feature>
<keyword evidence="6 8" id="KW-0057">Aromatic amino acid biosynthesis</keyword>
<sequence length="289" mass="31395">MSTLQNHYISSSGSLLLGVMGDPISHSKSPIMHNAALVETGLTGSYVPLHVKPDKLEEAIKGITALGFRGVNVTIPHKVEVMKFLHHVDESARLIGAVNTIMNDNGVLTGYNTDGIGYVRSLKEEVISDLYGSTIMVIGAGGAARGIIYALAKENPARIIIANRTADKAKELANEWSSHTDILGISTQEALPLMREIDILINTTSVGMHPNVTDIPIDPHHIPEGIIVSDLIYNPLKTRFLLEAERKSCRIHSGLGMFIYQGAYAFEYWTGTPAPIATMRESVLRSLEG</sequence>
<evidence type="ECO:0000256" key="8">
    <source>
        <dbReference type="HAMAP-Rule" id="MF_00222"/>
    </source>
</evidence>
<evidence type="ECO:0000259" key="9">
    <source>
        <dbReference type="Pfam" id="PF01488"/>
    </source>
</evidence>
<dbReference type="Proteomes" id="UP001519273">
    <property type="component" value="Unassembled WGS sequence"/>
</dbReference>
<feature type="binding site" evidence="8">
    <location>
        <position position="74"/>
    </location>
    <ligand>
        <name>shikimate</name>
        <dbReference type="ChEBI" id="CHEBI:36208"/>
    </ligand>
</feature>
<evidence type="ECO:0000256" key="2">
    <source>
        <dbReference type="ARBA" id="ARBA00012962"/>
    </source>
</evidence>
<feature type="binding site" evidence="8">
    <location>
        <position position="261"/>
    </location>
    <ligand>
        <name>shikimate</name>
        <dbReference type="ChEBI" id="CHEBI:36208"/>
    </ligand>
</feature>
<accession>A0ABS4GYI8</accession>
<keyword evidence="13" id="KW-1185">Reference proteome</keyword>
<dbReference type="Gene3D" id="3.40.50.10860">
    <property type="entry name" value="Leucine Dehydrogenase, chain A, domain 1"/>
    <property type="match status" value="1"/>
</dbReference>
<keyword evidence="4 8" id="KW-0521">NADP</keyword>
<feature type="binding site" evidence="8">
    <location>
        <position position="99"/>
    </location>
    <ligand>
        <name>shikimate</name>
        <dbReference type="ChEBI" id="CHEBI:36208"/>
    </ligand>
</feature>
<feature type="binding site" evidence="8">
    <location>
        <position position="90"/>
    </location>
    <ligand>
        <name>NADP(+)</name>
        <dbReference type="ChEBI" id="CHEBI:58349"/>
    </ligand>
</feature>
<feature type="active site" description="Proton acceptor" evidence="8">
    <location>
        <position position="78"/>
    </location>
</feature>
<dbReference type="Pfam" id="PF18317">
    <property type="entry name" value="SDH_C"/>
    <property type="match status" value="1"/>
</dbReference>
<keyword evidence="3 8" id="KW-0028">Amino-acid biosynthesis</keyword>
<dbReference type="RefSeq" id="WP_209844512.1">
    <property type="nucleotide sequence ID" value="NZ_CBCRVE010000001.1"/>
</dbReference>
<dbReference type="InterPro" id="IPR013708">
    <property type="entry name" value="Shikimate_DH-bd_N"/>
</dbReference>
<dbReference type="PANTHER" id="PTHR21089:SF1">
    <property type="entry name" value="BIFUNCTIONAL 3-DEHYDROQUINATE DEHYDRATASE_SHIKIMATE DEHYDROGENASE, CHLOROPLASTIC"/>
    <property type="match status" value="1"/>
</dbReference>
<dbReference type="NCBIfam" id="TIGR00507">
    <property type="entry name" value="aroE"/>
    <property type="match status" value="1"/>
</dbReference>
<dbReference type="EC" id="1.1.1.25" evidence="2 8"/>
<evidence type="ECO:0000256" key="1">
    <source>
        <dbReference type="ARBA" id="ARBA00004871"/>
    </source>
</evidence>
<dbReference type="HAMAP" id="MF_00222">
    <property type="entry name" value="Shikimate_DH_AroE"/>
    <property type="match status" value="1"/>
</dbReference>
<dbReference type="NCBIfam" id="NF001319">
    <property type="entry name" value="PRK00258.3-3"/>
    <property type="match status" value="1"/>
</dbReference>
<dbReference type="Pfam" id="PF08501">
    <property type="entry name" value="Shikimate_dh_N"/>
    <property type="match status" value="1"/>
</dbReference>
<evidence type="ECO:0000256" key="4">
    <source>
        <dbReference type="ARBA" id="ARBA00022857"/>
    </source>
</evidence>
<evidence type="ECO:0000313" key="13">
    <source>
        <dbReference type="Proteomes" id="UP001519273"/>
    </source>
</evidence>
<comment type="catalytic activity">
    <reaction evidence="7 8">
        <text>shikimate + NADP(+) = 3-dehydroshikimate + NADPH + H(+)</text>
        <dbReference type="Rhea" id="RHEA:17737"/>
        <dbReference type="ChEBI" id="CHEBI:15378"/>
        <dbReference type="ChEBI" id="CHEBI:16630"/>
        <dbReference type="ChEBI" id="CHEBI:36208"/>
        <dbReference type="ChEBI" id="CHEBI:57783"/>
        <dbReference type="ChEBI" id="CHEBI:58349"/>
        <dbReference type="EC" id="1.1.1.25"/>
    </reaction>
</comment>
<comment type="caution">
    <text evidence="12">The sequence shown here is derived from an EMBL/GenBank/DDBJ whole genome shotgun (WGS) entry which is preliminary data.</text>
</comment>
<feature type="binding site" evidence="8">
    <location>
        <begin position="163"/>
        <end position="168"/>
    </location>
    <ligand>
        <name>NADP(+)</name>
        <dbReference type="ChEBI" id="CHEBI:58349"/>
    </ligand>
</feature>
<feature type="domain" description="Shikimate dehydrogenase substrate binding N-terminal" evidence="10">
    <location>
        <begin position="19"/>
        <end position="101"/>
    </location>
</feature>
<comment type="function">
    <text evidence="8">Involved in the biosynthesis of the chorismate, which leads to the biosynthesis of aromatic amino acids. Catalyzes the reversible NADPH linked reduction of 3-dehydroshikimate (DHSA) to yield shikimate (SA).</text>
</comment>
<evidence type="ECO:0000256" key="7">
    <source>
        <dbReference type="ARBA" id="ARBA00049442"/>
    </source>
</evidence>
<dbReference type="Pfam" id="PF01488">
    <property type="entry name" value="Shikimate_DH"/>
    <property type="match status" value="1"/>
</dbReference>
<dbReference type="SUPFAM" id="SSF53223">
    <property type="entry name" value="Aminoacid dehydrogenase-like, N-terminal domain"/>
    <property type="match status" value="1"/>
</dbReference>
<dbReference type="InterPro" id="IPR046346">
    <property type="entry name" value="Aminoacid_DH-like_N_sf"/>
</dbReference>
<dbReference type="GO" id="GO:0004764">
    <property type="term" value="F:shikimate 3-dehydrogenase (NADP+) activity"/>
    <property type="evidence" value="ECO:0007669"/>
    <property type="project" value="UniProtKB-EC"/>
</dbReference>
<dbReference type="InterPro" id="IPR006151">
    <property type="entry name" value="Shikm_DH/Glu-tRNA_Rdtase"/>
</dbReference>
<feature type="binding site" evidence="8">
    <location>
        <begin position="27"/>
        <end position="29"/>
    </location>
    <ligand>
        <name>shikimate</name>
        <dbReference type="ChEBI" id="CHEBI:36208"/>
    </ligand>
</feature>